<dbReference type="RefSeq" id="WP_171635732.1">
    <property type="nucleotide sequence ID" value="NZ_WHNY01000075.1"/>
</dbReference>
<comment type="caution">
    <text evidence="2">The sequence shown here is derived from an EMBL/GenBank/DDBJ whole genome shotgun (WGS) entry which is preliminary data.</text>
</comment>
<dbReference type="Gene3D" id="2.10.70.40">
    <property type="entry name" value="peptidoglycan hydrolase"/>
    <property type="match status" value="1"/>
</dbReference>
<dbReference type="Gene3D" id="1.10.530.10">
    <property type="match status" value="1"/>
</dbReference>
<dbReference type="Pfam" id="PF01832">
    <property type="entry name" value="Glucosaminidase"/>
    <property type="match status" value="1"/>
</dbReference>
<organism evidence="2 3">
    <name type="scientific">Paenibacillus plantarum</name>
    <dbReference type="NCBI Taxonomy" id="2654975"/>
    <lineage>
        <taxon>Bacteria</taxon>
        <taxon>Bacillati</taxon>
        <taxon>Bacillota</taxon>
        <taxon>Bacilli</taxon>
        <taxon>Bacillales</taxon>
        <taxon>Paenibacillaceae</taxon>
        <taxon>Paenibacillus</taxon>
    </lineage>
</organism>
<dbReference type="InterPro" id="IPR002901">
    <property type="entry name" value="MGlyc_endo_b_GlcNAc-like_dom"/>
</dbReference>
<dbReference type="EMBL" id="WHNY01000075">
    <property type="protein sequence ID" value="NOU68404.1"/>
    <property type="molecule type" value="Genomic_DNA"/>
</dbReference>
<evidence type="ECO:0000313" key="2">
    <source>
        <dbReference type="EMBL" id="NOU68404.1"/>
    </source>
</evidence>
<reference evidence="2 3" key="1">
    <citation type="submission" date="2019-10" db="EMBL/GenBank/DDBJ databases">
        <title>Description of Paenibacillus humi sp. nov.</title>
        <authorList>
            <person name="Carlier A."/>
            <person name="Qi S."/>
        </authorList>
    </citation>
    <scope>NUCLEOTIDE SEQUENCE [LARGE SCALE GENOMIC DNA]</scope>
    <source>
        <strain evidence="2 3">LMG 31461</strain>
    </source>
</reference>
<evidence type="ECO:0000313" key="3">
    <source>
        <dbReference type="Proteomes" id="UP000653578"/>
    </source>
</evidence>
<dbReference type="Proteomes" id="UP000653578">
    <property type="component" value="Unassembled WGS sequence"/>
</dbReference>
<sequence length="204" mass="23580">MNVKDQTYWWGKAKEASAIIGWFPTVIFAQWQHETAHFTSSNFTKNNNIAGQTWQSYMPLSMKGTARPAAEGDYYIRYNDPVTGYVDFIQKNGRYEDVKQQGTEEEQIREIAACGWAVDTNYAMKLINRLNDNKQLGYALEEDPELDKDVANTIINTWIKPEWHEAEVKKIGALAETITELSKQQKYYNWLANRLRKASGQPEE</sequence>
<keyword evidence="3" id="KW-1185">Reference proteome</keyword>
<name>A0ABX1XKN1_9BACL</name>
<feature type="domain" description="Mannosyl-glycoprotein endo-beta-N-acetylglucosamidase-like" evidence="1">
    <location>
        <begin position="12"/>
        <end position="134"/>
    </location>
</feature>
<gene>
    <name evidence="2" type="ORF">GC096_30720</name>
</gene>
<accession>A0ABX1XKN1</accession>
<proteinExistence type="predicted"/>
<evidence type="ECO:0000259" key="1">
    <source>
        <dbReference type="Pfam" id="PF01832"/>
    </source>
</evidence>
<protein>
    <recommendedName>
        <fullName evidence="1">Mannosyl-glycoprotein endo-beta-N-acetylglucosamidase-like domain-containing protein</fullName>
    </recommendedName>
</protein>